<dbReference type="AlphaFoldDB" id="A0A3Q8X3A8"/>
<accession>A0A3Q8X3A8</accession>
<dbReference type="SUPFAM" id="SSF52172">
    <property type="entry name" value="CheY-like"/>
    <property type="match status" value="1"/>
</dbReference>
<organism evidence="7 8">
    <name type="scientific">Paenibacillus albus</name>
    <dbReference type="NCBI Taxonomy" id="2495582"/>
    <lineage>
        <taxon>Bacteria</taxon>
        <taxon>Bacillati</taxon>
        <taxon>Bacillota</taxon>
        <taxon>Bacilli</taxon>
        <taxon>Bacillales</taxon>
        <taxon>Paenibacillaceae</taxon>
        <taxon>Paenibacillus</taxon>
    </lineage>
</organism>
<keyword evidence="1" id="KW-0805">Transcription regulation</keyword>
<dbReference type="Pfam" id="PF00072">
    <property type="entry name" value="Response_reg"/>
    <property type="match status" value="1"/>
</dbReference>
<dbReference type="GO" id="GO:0003700">
    <property type="term" value="F:DNA-binding transcription factor activity"/>
    <property type="evidence" value="ECO:0007669"/>
    <property type="project" value="InterPro"/>
</dbReference>
<dbReference type="Gene3D" id="3.40.50.2300">
    <property type="match status" value="1"/>
</dbReference>
<dbReference type="PROSITE" id="PS01124">
    <property type="entry name" value="HTH_ARAC_FAMILY_2"/>
    <property type="match status" value="1"/>
</dbReference>
<dbReference type="Pfam" id="PF12833">
    <property type="entry name" value="HTH_18"/>
    <property type="match status" value="1"/>
</dbReference>
<dbReference type="Proteomes" id="UP000272528">
    <property type="component" value="Chromosome"/>
</dbReference>
<dbReference type="InterPro" id="IPR018060">
    <property type="entry name" value="HTH_AraC"/>
</dbReference>
<keyword evidence="4" id="KW-0597">Phosphoprotein</keyword>
<evidence type="ECO:0000259" key="5">
    <source>
        <dbReference type="PROSITE" id="PS01124"/>
    </source>
</evidence>
<evidence type="ECO:0000256" key="1">
    <source>
        <dbReference type="ARBA" id="ARBA00023015"/>
    </source>
</evidence>
<dbReference type="Gene3D" id="1.10.10.60">
    <property type="entry name" value="Homeodomain-like"/>
    <property type="match status" value="2"/>
</dbReference>
<sequence>MKIILVDDERIATEHIKSLLDWEAHGFRIAATATNGRTALKLCEDLRPQIMIVDIRMPVMDGLELIRAATERKLGVKFIVMSAYEDFEYARKAISLGSVSSYLIKHEVGSEKLLLEVNKAKEAWETEESQRAVQRSEQLKALVTGTAGAAGAAGSSLAAGSSTQPNGASLLLKPPYAMALFQSDTPFSAVPASTAAVAAAPLPRLTWEQQLTGSAENSGWLLAGAFPLNADQSLALFTLKSAIAAPMRESFHALLQAIRAQLSQTCPASYSICYTCEADERAAASLPASYHKITAALHHAIFIGPQATVCADELPLPQLLPSAQQDMSFSFAHSSLAARMHEVAELLLERSNDSAQIESVVTKLFAPLCEPVWNLRGLYHTVRGLTALINEHRVKRGLLEIDPFDMETYNAAYSIGDIQDRFICLLRELCTAPGEARSLSHKLQKAILFIHTHYRDDISIDAVADAVEISASYLYQLFKRELGRTFLDYLTEHRIHQAKRILRHGDTKMTEVATLVGYRSPQHFSQVFKKLTGTLPHQYRSGDYSR</sequence>
<dbReference type="EMBL" id="CP034437">
    <property type="protein sequence ID" value="AZN39215.1"/>
    <property type="molecule type" value="Genomic_DNA"/>
</dbReference>
<dbReference type="PANTHER" id="PTHR43280">
    <property type="entry name" value="ARAC-FAMILY TRANSCRIPTIONAL REGULATOR"/>
    <property type="match status" value="1"/>
</dbReference>
<name>A0A3Q8X3A8_9BACL</name>
<evidence type="ECO:0000256" key="3">
    <source>
        <dbReference type="ARBA" id="ARBA00023163"/>
    </source>
</evidence>
<proteinExistence type="predicted"/>
<evidence type="ECO:0000256" key="4">
    <source>
        <dbReference type="PROSITE-ProRule" id="PRU00169"/>
    </source>
</evidence>
<dbReference type="InterPro" id="IPR020449">
    <property type="entry name" value="Tscrpt_reg_AraC-type_HTH"/>
</dbReference>
<dbReference type="PROSITE" id="PS50110">
    <property type="entry name" value="RESPONSE_REGULATORY"/>
    <property type="match status" value="1"/>
</dbReference>
<dbReference type="GO" id="GO:0000160">
    <property type="term" value="P:phosphorelay signal transduction system"/>
    <property type="evidence" value="ECO:0007669"/>
    <property type="project" value="InterPro"/>
</dbReference>
<reference evidence="8" key="1">
    <citation type="submission" date="2018-12" db="EMBL/GenBank/DDBJ databases">
        <title>Genome sequence of Peanibacillus sp.</title>
        <authorList>
            <person name="Subramani G."/>
            <person name="Srinivasan S."/>
            <person name="Kim M.K."/>
        </authorList>
    </citation>
    <scope>NUCLEOTIDE SEQUENCE [LARGE SCALE GENOMIC DNA]</scope>
    <source>
        <strain evidence="8">18JY67-1</strain>
    </source>
</reference>
<evidence type="ECO:0000313" key="7">
    <source>
        <dbReference type="EMBL" id="AZN39215.1"/>
    </source>
</evidence>
<evidence type="ECO:0000313" key="8">
    <source>
        <dbReference type="Proteomes" id="UP000272528"/>
    </source>
</evidence>
<protein>
    <submittedName>
        <fullName evidence="7">Helix-turn-helix domain-containing protein</fullName>
    </submittedName>
</protein>
<evidence type="ECO:0000259" key="6">
    <source>
        <dbReference type="PROSITE" id="PS50110"/>
    </source>
</evidence>
<dbReference type="SMART" id="SM00342">
    <property type="entry name" value="HTH_ARAC"/>
    <property type="match status" value="1"/>
</dbReference>
<gene>
    <name evidence="7" type="ORF">EJC50_05700</name>
</gene>
<keyword evidence="3" id="KW-0804">Transcription</keyword>
<dbReference type="InterPro" id="IPR001789">
    <property type="entry name" value="Sig_transdc_resp-reg_receiver"/>
</dbReference>
<feature type="modified residue" description="4-aspartylphosphate" evidence="4">
    <location>
        <position position="54"/>
    </location>
</feature>
<dbReference type="PRINTS" id="PR00032">
    <property type="entry name" value="HTHARAC"/>
</dbReference>
<dbReference type="InterPro" id="IPR009057">
    <property type="entry name" value="Homeodomain-like_sf"/>
</dbReference>
<dbReference type="PROSITE" id="PS00041">
    <property type="entry name" value="HTH_ARAC_FAMILY_1"/>
    <property type="match status" value="1"/>
</dbReference>
<evidence type="ECO:0000256" key="2">
    <source>
        <dbReference type="ARBA" id="ARBA00023125"/>
    </source>
</evidence>
<dbReference type="InterPro" id="IPR011006">
    <property type="entry name" value="CheY-like_superfamily"/>
</dbReference>
<dbReference type="InterPro" id="IPR018062">
    <property type="entry name" value="HTH_AraC-typ_CS"/>
</dbReference>
<dbReference type="KEGG" id="palb:EJC50_05700"/>
<dbReference type="CDD" id="cd17536">
    <property type="entry name" value="REC_YesN-like"/>
    <property type="match status" value="1"/>
</dbReference>
<keyword evidence="8" id="KW-1185">Reference proteome</keyword>
<dbReference type="SUPFAM" id="SSF46689">
    <property type="entry name" value="Homeodomain-like"/>
    <property type="match status" value="2"/>
</dbReference>
<keyword evidence="2" id="KW-0238">DNA-binding</keyword>
<dbReference type="RefSeq" id="WP_126013505.1">
    <property type="nucleotide sequence ID" value="NZ_CP034437.1"/>
</dbReference>
<dbReference type="GO" id="GO:0043565">
    <property type="term" value="F:sequence-specific DNA binding"/>
    <property type="evidence" value="ECO:0007669"/>
    <property type="project" value="InterPro"/>
</dbReference>
<feature type="domain" description="HTH araC/xylS-type" evidence="5">
    <location>
        <begin position="444"/>
        <end position="542"/>
    </location>
</feature>
<dbReference type="OrthoDB" id="9794370at2"/>
<feature type="domain" description="Response regulatory" evidence="6">
    <location>
        <begin position="2"/>
        <end position="120"/>
    </location>
</feature>
<dbReference type="PANTHER" id="PTHR43280:SF28">
    <property type="entry name" value="HTH-TYPE TRANSCRIPTIONAL ACTIVATOR RHAS"/>
    <property type="match status" value="1"/>
</dbReference>
<dbReference type="SMART" id="SM00448">
    <property type="entry name" value="REC"/>
    <property type="match status" value="1"/>
</dbReference>